<name>A0AA87Z810_FICCA</name>
<dbReference type="GO" id="GO:0035251">
    <property type="term" value="F:UDP-glucosyltransferase activity"/>
    <property type="evidence" value="ECO:0007669"/>
    <property type="project" value="InterPro"/>
</dbReference>
<dbReference type="PANTHER" id="PTHR48048:SF45">
    <property type="entry name" value="GLYCOSYLTRANSFERASE"/>
    <property type="match status" value="1"/>
</dbReference>
<evidence type="ECO:0000256" key="4">
    <source>
        <dbReference type="RuleBase" id="RU003718"/>
    </source>
</evidence>
<evidence type="ECO:0000256" key="5">
    <source>
        <dbReference type="RuleBase" id="RU362057"/>
    </source>
</evidence>
<dbReference type="PANTHER" id="PTHR48048">
    <property type="entry name" value="GLYCOSYLTRANSFERASE"/>
    <property type="match status" value="1"/>
</dbReference>
<dbReference type="InterPro" id="IPR050481">
    <property type="entry name" value="UDP-glycosyltransf_plant"/>
</dbReference>
<organism evidence="6 7">
    <name type="scientific">Ficus carica</name>
    <name type="common">Common fig</name>
    <dbReference type="NCBI Taxonomy" id="3494"/>
    <lineage>
        <taxon>Eukaryota</taxon>
        <taxon>Viridiplantae</taxon>
        <taxon>Streptophyta</taxon>
        <taxon>Embryophyta</taxon>
        <taxon>Tracheophyta</taxon>
        <taxon>Spermatophyta</taxon>
        <taxon>Magnoliopsida</taxon>
        <taxon>eudicotyledons</taxon>
        <taxon>Gunneridae</taxon>
        <taxon>Pentapetalae</taxon>
        <taxon>rosids</taxon>
        <taxon>fabids</taxon>
        <taxon>Rosales</taxon>
        <taxon>Moraceae</taxon>
        <taxon>Ficeae</taxon>
        <taxon>Ficus</taxon>
    </lineage>
</organism>
<evidence type="ECO:0000256" key="3">
    <source>
        <dbReference type="ARBA" id="ARBA00022679"/>
    </source>
</evidence>
<evidence type="ECO:0000256" key="1">
    <source>
        <dbReference type="ARBA" id="ARBA00009995"/>
    </source>
</evidence>
<evidence type="ECO:0000256" key="2">
    <source>
        <dbReference type="ARBA" id="ARBA00022676"/>
    </source>
</evidence>
<evidence type="ECO:0000313" key="6">
    <source>
        <dbReference type="EMBL" id="GMN27305.1"/>
    </source>
</evidence>
<dbReference type="CDD" id="cd03784">
    <property type="entry name" value="GT1_Gtf-like"/>
    <property type="match status" value="1"/>
</dbReference>
<sequence>MAEKSSAQLIFIPSPGMGHLVAAVEMANLLLDRDDYLSVTMILIRLPSQLDVSAYVDNLSVSAPTDMSERIEFIDLFKLDGYDSSAETNPGFVKTLFIESQKAQVRNVVAEIVRSNSVRPGSPRLAGFVIDMFCTTMIDVANEFGAPTYMFYASSAAFLGLMFFLQSRKDEHDMDATEFKNDPDAELAVPSFHLPVPASALPYLVVEKSCAPFLLQHTRRTREVKGIMVNSFQELESHAITSLCDGVLPKVYPVGPVLNLNRDCISSRMLSSGTHLILKWLDDQPNSSVVFLCFGSMGSLHEDQVKEIAYALEHCGLRFLWSLRRPPQKAKNLTYESPGVYENPREVLPEGFIDRTAERGRVIGWAPQVDILSHPAIGGFVSHCGWNSILESLWFGVPIATLPLHAEQHLNAFEMVKELGLSVEIKLDYKSGFYCDNDRTVVGAQEIEEGILRLMVHDSDVRKRVKEMSEKGRKVVMEGGSSYSSLGHLVNDLFNNF</sequence>
<dbReference type="EC" id="2.4.1.-" evidence="5"/>
<reference evidence="6" key="1">
    <citation type="submission" date="2023-07" db="EMBL/GenBank/DDBJ databases">
        <title>draft genome sequence of fig (Ficus carica).</title>
        <authorList>
            <person name="Takahashi T."/>
            <person name="Nishimura K."/>
        </authorList>
    </citation>
    <scope>NUCLEOTIDE SEQUENCE</scope>
</reference>
<dbReference type="Gene3D" id="3.40.50.2000">
    <property type="entry name" value="Glycogen Phosphorylase B"/>
    <property type="match status" value="2"/>
</dbReference>
<dbReference type="Proteomes" id="UP001187192">
    <property type="component" value="Unassembled WGS sequence"/>
</dbReference>
<dbReference type="FunFam" id="3.40.50.2000:FF:000056">
    <property type="entry name" value="Glycosyltransferase"/>
    <property type="match status" value="1"/>
</dbReference>
<protein>
    <recommendedName>
        <fullName evidence="5">Glycosyltransferase</fullName>
        <ecNumber evidence="5">2.4.1.-</ecNumber>
    </recommendedName>
</protein>
<keyword evidence="2 4" id="KW-0328">Glycosyltransferase</keyword>
<gene>
    <name evidence="6" type="ORF">TIFTF001_001584</name>
</gene>
<dbReference type="AlphaFoldDB" id="A0AA87Z810"/>
<dbReference type="PROSITE" id="PS00375">
    <property type="entry name" value="UDPGT"/>
    <property type="match status" value="1"/>
</dbReference>
<comment type="similarity">
    <text evidence="1 4">Belongs to the UDP-glycosyltransferase family.</text>
</comment>
<dbReference type="Pfam" id="PF00201">
    <property type="entry name" value="UDPGT"/>
    <property type="match status" value="1"/>
</dbReference>
<keyword evidence="7" id="KW-1185">Reference proteome</keyword>
<accession>A0AA87Z810</accession>
<keyword evidence="3 4" id="KW-0808">Transferase</keyword>
<dbReference type="SUPFAM" id="SSF53756">
    <property type="entry name" value="UDP-Glycosyltransferase/glycogen phosphorylase"/>
    <property type="match status" value="1"/>
</dbReference>
<dbReference type="InterPro" id="IPR035595">
    <property type="entry name" value="UDP_glycos_trans_CS"/>
</dbReference>
<evidence type="ECO:0000313" key="7">
    <source>
        <dbReference type="Proteomes" id="UP001187192"/>
    </source>
</evidence>
<dbReference type="InterPro" id="IPR002213">
    <property type="entry name" value="UDP_glucos_trans"/>
</dbReference>
<proteinExistence type="inferred from homology"/>
<dbReference type="EMBL" id="BTGU01000002">
    <property type="protein sequence ID" value="GMN27305.1"/>
    <property type="molecule type" value="Genomic_DNA"/>
</dbReference>
<comment type="caution">
    <text evidence="6">The sequence shown here is derived from an EMBL/GenBank/DDBJ whole genome shotgun (WGS) entry which is preliminary data.</text>
</comment>